<dbReference type="PANTHER" id="PTHR47582">
    <property type="entry name" value="P450, PUTATIVE (EUROFUNG)-RELATED"/>
    <property type="match status" value="1"/>
</dbReference>
<reference evidence="2 3" key="1">
    <citation type="submission" date="2015-02" db="EMBL/GenBank/DDBJ databases">
        <title>Draft Genome Sequences of Two Closely-Related Aflatoxigenic Aspergillus Species Obtained from the Cote d'Ivoire.</title>
        <authorList>
            <person name="Moore G.G."/>
            <person name="Beltz S.B."/>
            <person name="Mack B.M."/>
        </authorList>
    </citation>
    <scope>NUCLEOTIDE SEQUENCE [LARGE SCALE GENOMIC DNA]</scope>
    <source>
        <strain evidence="2 3">SRRC1468</strain>
    </source>
</reference>
<accession>A0A0F8V2M6</accession>
<dbReference type="OrthoDB" id="3366823at2759"/>
<dbReference type="PANTHER" id="PTHR47582:SF1">
    <property type="entry name" value="P450, PUTATIVE (EUROFUNG)-RELATED"/>
    <property type="match status" value="1"/>
</dbReference>
<evidence type="ECO:0000313" key="3">
    <source>
        <dbReference type="Proteomes" id="UP000034291"/>
    </source>
</evidence>
<gene>
    <name evidence="2" type="ORF">ARAM_001823</name>
</gene>
<dbReference type="GO" id="GO:0020037">
    <property type="term" value="F:heme binding"/>
    <property type="evidence" value="ECO:0007669"/>
    <property type="project" value="InterPro"/>
</dbReference>
<dbReference type="Proteomes" id="UP000034291">
    <property type="component" value="Unassembled WGS sequence"/>
</dbReference>
<dbReference type="GO" id="GO:0004497">
    <property type="term" value="F:monooxygenase activity"/>
    <property type="evidence" value="ECO:0007669"/>
    <property type="project" value="InterPro"/>
</dbReference>
<sequence length="424" mass="46992">MAHIIPTCSCGQGIYSSSKLVLASAVVALGYALSRSPKRDAREPPAVGGQQHPLYRTPGGIVTARDRVFWDFSVPSVSHLLLGPDIEQNLSGHVPGSLLQAIQRNNKTITFDPFITFTAERIAGIHGSSLNLLREKRAGGHGLNQAVVHAMHPTLTGRSLDRMNERMARRLCPLIDELAHCKTVDLYAWCSRTITAAKHGCVVWAVEPLSGSKDCRCVLVGICSLDSKKKQNNPKLIRSRAFETHLSPMLANFLPWITARTAWKGRETAVAALVKYFERNGHQGGSELTQVRWRTMHEAGLPVEDIARAEVSMALGLLSNTAPASFWILYDLYSRPALLQEIRREIQAHALRVNPDSTTHTHHRYLRAARWLPAPRVDGPGDPAHAVDHRANAHRHAGCPRRRQIPSPSRRRDQHARAVSRSPQ</sequence>
<evidence type="ECO:0000256" key="1">
    <source>
        <dbReference type="SAM" id="MobiDB-lite"/>
    </source>
</evidence>
<dbReference type="STRING" id="308745.A0A0F8V2M6"/>
<dbReference type="EMBL" id="JZBS01002803">
    <property type="protein sequence ID" value="KKK17246.1"/>
    <property type="molecule type" value="Genomic_DNA"/>
</dbReference>
<keyword evidence="3" id="KW-1185">Reference proteome</keyword>
<protein>
    <recommendedName>
        <fullName evidence="4">Cytochrome P450</fullName>
    </recommendedName>
</protein>
<name>A0A0F8V2M6_9EURO</name>
<comment type="caution">
    <text evidence="2">The sequence shown here is derived from an EMBL/GenBank/DDBJ whole genome shotgun (WGS) entry which is preliminary data.</text>
</comment>
<dbReference type="SUPFAM" id="SSF48264">
    <property type="entry name" value="Cytochrome P450"/>
    <property type="match status" value="1"/>
</dbReference>
<dbReference type="GO" id="GO:0016705">
    <property type="term" value="F:oxidoreductase activity, acting on paired donors, with incorporation or reduction of molecular oxygen"/>
    <property type="evidence" value="ECO:0007669"/>
    <property type="project" value="InterPro"/>
</dbReference>
<dbReference type="GO" id="GO:0005506">
    <property type="term" value="F:iron ion binding"/>
    <property type="evidence" value="ECO:0007669"/>
    <property type="project" value="InterPro"/>
</dbReference>
<dbReference type="InterPro" id="IPR053007">
    <property type="entry name" value="CYP450_monoxygenase_sec-met"/>
</dbReference>
<evidence type="ECO:0000313" key="2">
    <source>
        <dbReference type="EMBL" id="KKK17246.1"/>
    </source>
</evidence>
<dbReference type="Gene3D" id="1.10.630.10">
    <property type="entry name" value="Cytochrome P450"/>
    <property type="match status" value="1"/>
</dbReference>
<feature type="compositionally biased region" description="Basic residues" evidence="1">
    <location>
        <begin position="392"/>
        <end position="404"/>
    </location>
</feature>
<dbReference type="InterPro" id="IPR036396">
    <property type="entry name" value="Cyt_P450_sf"/>
</dbReference>
<organism evidence="2 3">
    <name type="scientific">Aspergillus rambellii</name>
    <dbReference type="NCBI Taxonomy" id="308745"/>
    <lineage>
        <taxon>Eukaryota</taxon>
        <taxon>Fungi</taxon>
        <taxon>Dikarya</taxon>
        <taxon>Ascomycota</taxon>
        <taxon>Pezizomycotina</taxon>
        <taxon>Eurotiomycetes</taxon>
        <taxon>Eurotiomycetidae</taxon>
        <taxon>Eurotiales</taxon>
        <taxon>Aspergillaceae</taxon>
        <taxon>Aspergillus</taxon>
        <taxon>Aspergillus subgen. Nidulantes</taxon>
    </lineage>
</organism>
<proteinExistence type="predicted"/>
<evidence type="ECO:0008006" key="4">
    <source>
        <dbReference type="Google" id="ProtNLM"/>
    </source>
</evidence>
<feature type="region of interest" description="Disordered" evidence="1">
    <location>
        <begin position="374"/>
        <end position="424"/>
    </location>
</feature>
<dbReference type="AlphaFoldDB" id="A0A0F8V2M6"/>